<dbReference type="InterPro" id="IPR018200">
    <property type="entry name" value="USP_CS"/>
</dbReference>
<comment type="function">
    <text evidence="8">Recognizes and hydrolyzes the peptide bond at the C-terminal Gly of ubiquitin. Involved in the processing of poly-ubiquitin precursors as well as that of ubiquitinated proteins.</text>
</comment>
<comment type="caution">
    <text evidence="11">The sequence shown here is derived from an EMBL/GenBank/DDBJ whole genome shotgun (WGS) entry which is preliminary data.</text>
</comment>
<evidence type="ECO:0000256" key="2">
    <source>
        <dbReference type="ARBA" id="ARBA00009085"/>
    </source>
</evidence>
<evidence type="ECO:0000256" key="9">
    <source>
        <dbReference type="SAM" id="MobiDB-lite"/>
    </source>
</evidence>
<dbReference type="SUPFAM" id="SSF54001">
    <property type="entry name" value="Cysteine proteinases"/>
    <property type="match status" value="1"/>
</dbReference>
<keyword evidence="6" id="KW-0378">Hydrolase</keyword>
<dbReference type="Proteomes" id="UP001187471">
    <property type="component" value="Unassembled WGS sequence"/>
</dbReference>
<evidence type="ECO:0000256" key="1">
    <source>
        <dbReference type="ARBA" id="ARBA00000707"/>
    </source>
</evidence>
<dbReference type="EC" id="3.4.19.12" evidence="3"/>
<dbReference type="InterPro" id="IPR028889">
    <property type="entry name" value="USP"/>
</dbReference>
<keyword evidence="12" id="KW-1185">Reference proteome</keyword>
<dbReference type="AlphaFoldDB" id="A0AA88UTS5"/>
<dbReference type="GO" id="GO:0016579">
    <property type="term" value="P:protein deubiquitination"/>
    <property type="evidence" value="ECO:0007669"/>
    <property type="project" value="InterPro"/>
</dbReference>
<comment type="catalytic activity">
    <reaction evidence="1">
        <text>Thiol-dependent hydrolysis of ester, thioester, amide, peptide and isopeptide bonds formed by the C-terminal Gly of ubiquitin (a 76-residue protein attached to proteins as an intracellular targeting signal).</text>
        <dbReference type="EC" id="3.4.19.12"/>
    </reaction>
</comment>
<evidence type="ECO:0000256" key="6">
    <source>
        <dbReference type="ARBA" id="ARBA00022801"/>
    </source>
</evidence>
<evidence type="ECO:0000256" key="5">
    <source>
        <dbReference type="ARBA" id="ARBA00022786"/>
    </source>
</evidence>
<evidence type="ECO:0000256" key="3">
    <source>
        <dbReference type="ARBA" id="ARBA00012759"/>
    </source>
</evidence>
<dbReference type="PANTHER" id="PTHR24006:SF747">
    <property type="entry name" value="UBIQUITIN CARBOXYL-TERMINAL HYDROLASE 20"/>
    <property type="match status" value="1"/>
</dbReference>
<feature type="domain" description="USP" evidence="10">
    <location>
        <begin position="258"/>
        <end position="559"/>
    </location>
</feature>
<keyword evidence="4" id="KW-0645">Protease</keyword>
<dbReference type="Pfam" id="PF00443">
    <property type="entry name" value="UCH"/>
    <property type="match status" value="1"/>
</dbReference>
<reference evidence="11" key="1">
    <citation type="submission" date="2022-12" db="EMBL/GenBank/DDBJ databases">
        <title>Draft genome assemblies for two species of Escallonia (Escalloniales).</title>
        <authorList>
            <person name="Chanderbali A."/>
            <person name="Dervinis C."/>
            <person name="Anghel I."/>
            <person name="Soltis D."/>
            <person name="Soltis P."/>
            <person name="Zapata F."/>
        </authorList>
    </citation>
    <scope>NUCLEOTIDE SEQUENCE</scope>
    <source>
        <strain evidence="11">UCBG92.1500</strain>
        <tissue evidence="11">Leaf</tissue>
    </source>
</reference>
<gene>
    <name evidence="11" type="ORF">RJ640_017836</name>
</gene>
<dbReference type="InterPro" id="IPR038765">
    <property type="entry name" value="Papain-like_cys_pep_sf"/>
</dbReference>
<dbReference type="Gene3D" id="3.90.70.10">
    <property type="entry name" value="Cysteine proteinases"/>
    <property type="match status" value="1"/>
</dbReference>
<dbReference type="GO" id="GO:0005829">
    <property type="term" value="C:cytosol"/>
    <property type="evidence" value="ECO:0007669"/>
    <property type="project" value="TreeGrafter"/>
</dbReference>
<dbReference type="Gene3D" id="1.10.10.2360">
    <property type="match status" value="1"/>
</dbReference>
<keyword evidence="5" id="KW-0833">Ubl conjugation pathway</keyword>
<dbReference type="PROSITE" id="PS50235">
    <property type="entry name" value="USP_3"/>
    <property type="match status" value="1"/>
</dbReference>
<evidence type="ECO:0000256" key="8">
    <source>
        <dbReference type="ARBA" id="ARBA00037450"/>
    </source>
</evidence>
<keyword evidence="7" id="KW-0788">Thiol protease</keyword>
<dbReference type="GO" id="GO:0005634">
    <property type="term" value="C:nucleus"/>
    <property type="evidence" value="ECO:0007669"/>
    <property type="project" value="TreeGrafter"/>
</dbReference>
<dbReference type="GO" id="GO:0006508">
    <property type="term" value="P:proteolysis"/>
    <property type="evidence" value="ECO:0007669"/>
    <property type="project" value="UniProtKB-KW"/>
</dbReference>
<organism evidence="11 12">
    <name type="scientific">Escallonia rubra</name>
    <dbReference type="NCBI Taxonomy" id="112253"/>
    <lineage>
        <taxon>Eukaryota</taxon>
        <taxon>Viridiplantae</taxon>
        <taxon>Streptophyta</taxon>
        <taxon>Embryophyta</taxon>
        <taxon>Tracheophyta</taxon>
        <taxon>Spermatophyta</taxon>
        <taxon>Magnoliopsida</taxon>
        <taxon>eudicotyledons</taxon>
        <taxon>Gunneridae</taxon>
        <taxon>Pentapetalae</taxon>
        <taxon>asterids</taxon>
        <taxon>campanulids</taxon>
        <taxon>Escalloniales</taxon>
        <taxon>Escalloniaceae</taxon>
        <taxon>Escallonia</taxon>
    </lineage>
</organism>
<feature type="region of interest" description="Disordered" evidence="9">
    <location>
        <begin position="1"/>
        <end position="165"/>
    </location>
</feature>
<dbReference type="InterPro" id="IPR050164">
    <property type="entry name" value="Peptidase_C19"/>
</dbReference>
<accession>A0AA88UTS5</accession>
<dbReference type="EMBL" id="JAVXUO010000235">
    <property type="protein sequence ID" value="KAK2994216.1"/>
    <property type="molecule type" value="Genomic_DNA"/>
</dbReference>
<feature type="compositionally biased region" description="Polar residues" evidence="9">
    <location>
        <begin position="105"/>
        <end position="133"/>
    </location>
</feature>
<evidence type="ECO:0000313" key="11">
    <source>
        <dbReference type="EMBL" id="KAK2994216.1"/>
    </source>
</evidence>
<dbReference type="GO" id="GO:0004843">
    <property type="term" value="F:cysteine-type deubiquitinase activity"/>
    <property type="evidence" value="ECO:0007669"/>
    <property type="project" value="UniProtKB-EC"/>
</dbReference>
<dbReference type="InterPro" id="IPR001394">
    <property type="entry name" value="Peptidase_C19_UCH"/>
</dbReference>
<comment type="similarity">
    <text evidence="2">Belongs to the peptidase C19 family.</text>
</comment>
<dbReference type="PROSITE" id="PS00973">
    <property type="entry name" value="USP_2"/>
    <property type="match status" value="1"/>
</dbReference>
<feature type="compositionally biased region" description="Polar residues" evidence="9">
    <location>
        <begin position="53"/>
        <end position="98"/>
    </location>
</feature>
<dbReference type="FunFam" id="3.90.70.10:FF:000116">
    <property type="entry name" value="Ubiquitin carboxyl-terminal hydrolase 20"/>
    <property type="match status" value="1"/>
</dbReference>
<sequence>MEIIKETPEASPPSSETVETCAQPSSVGLDKTLDGSPPNSPLVAETLDEHLPDSQSGQTLNGTSVTSPNSAHLPQTLVGSPANSPSPAETLGGSSSNLPLLDQTLGGSSPNAENLGGSSPNSALDGSSPNSAQLALDELGGSETEELNVDDSSNSDNSLASPDESELYGPELLHHYHSQDYRHPAMSRRFCSRWSYGNSMPSPLHDPPVARQDPQWQRHDPMCDRHDPFGWPENEVSSTTPWPLAVDTRSSFHNDFDPWPMEDESESQISNVVRVFVDVSICGLDISGSIDGGFCVLCAFRNHIKDSLASTTRVISPHKLVNNLSFFSSGFLRYQQEDAHEFLQCFLDRLDSCCTDSKARDKTLSVPNGNFVKQGFGGRLVSKLRCCSCGHCSNTFEPSIDLSLEIDDVDSLTSALKSFTKVEKIEDPETKFTCENCEEEVAVEKQLMLEQPPSVAAFHLKRFKNDGSSVQKIDKHVRFPLELDLLPYTSGHKDNNVGLKYDLYAVVVHIGFSANSGHYYCFIRSSPDTWYKFNDSEVKRVREDFVLSQEAYILFYAKQGTQWFSNFIETLKPSISSNISSSSPKSVLDGVDHICSSSATAANSGVSRVAVYTPTAVHEDDSTTGKLESISAMTVYEDKNHEELRWEDYQLGDKGGPDPAGQSTVTIGFGKKLVEPSDGSRNVAVDGSETEDILQRNSSPLPLVENNTSDGASPEVENQEFTEVGTNSKFTPLTPPRSPSPDTYKEKLPELGFSISRNHLKSVDQVSCKRKLNKDPDDKEVKQARRLCKNMHTSRGSRLLAAMYKSPSEGSQNKKRRRMETSPITVDNSVMCPVAAGSSR</sequence>
<feature type="compositionally biased region" description="Polar residues" evidence="9">
    <location>
        <begin position="719"/>
        <end position="731"/>
    </location>
</feature>
<evidence type="ECO:0000313" key="12">
    <source>
        <dbReference type="Proteomes" id="UP001187471"/>
    </source>
</evidence>
<proteinExistence type="inferred from homology"/>
<evidence type="ECO:0000259" key="10">
    <source>
        <dbReference type="PROSITE" id="PS50235"/>
    </source>
</evidence>
<evidence type="ECO:0000256" key="7">
    <source>
        <dbReference type="ARBA" id="ARBA00022807"/>
    </source>
</evidence>
<evidence type="ECO:0000256" key="4">
    <source>
        <dbReference type="ARBA" id="ARBA00022670"/>
    </source>
</evidence>
<feature type="region of interest" description="Disordered" evidence="9">
    <location>
        <begin position="796"/>
        <end position="840"/>
    </location>
</feature>
<name>A0AA88UTS5_9ASTE</name>
<feature type="compositionally biased region" description="Polar residues" evidence="9">
    <location>
        <begin position="695"/>
        <end position="711"/>
    </location>
</feature>
<feature type="region of interest" description="Disordered" evidence="9">
    <location>
        <begin position="672"/>
        <end position="747"/>
    </location>
</feature>
<dbReference type="PANTHER" id="PTHR24006">
    <property type="entry name" value="UBIQUITIN CARBOXYL-TERMINAL HYDROLASE"/>
    <property type="match status" value="1"/>
</dbReference>
<feature type="compositionally biased region" description="Polar residues" evidence="9">
    <location>
        <begin position="12"/>
        <end position="26"/>
    </location>
</feature>
<protein>
    <recommendedName>
        <fullName evidence="3">ubiquitinyl hydrolase 1</fullName>
        <ecNumber evidence="3">3.4.19.12</ecNumber>
    </recommendedName>
</protein>